<dbReference type="Proteomes" id="UP001159363">
    <property type="component" value="Chromosome X"/>
</dbReference>
<name>A0ABQ9HPG0_9NEOP</name>
<gene>
    <name evidence="2" type="ORF">PR048_012456</name>
</gene>
<evidence type="ECO:0000313" key="2">
    <source>
        <dbReference type="EMBL" id="KAJ8886247.1"/>
    </source>
</evidence>
<sequence length="93" mass="10233">MKKQMSPAVTQYWTTVPICHLDRAEVPYPAGRDQGDVQPLPPPHVAAKADEPSLVAEPEDTQSYRRGANGTKPLPLLNQNETTTPDNCAEPQR</sequence>
<feature type="compositionally biased region" description="Polar residues" evidence="1">
    <location>
        <begin position="77"/>
        <end position="86"/>
    </location>
</feature>
<reference evidence="2 3" key="1">
    <citation type="submission" date="2023-02" db="EMBL/GenBank/DDBJ databases">
        <title>LHISI_Scaffold_Assembly.</title>
        <authorList>
            <person name="Stuart O.P."/>
            <person name="Cleave R."/>
            <person name="Magrath M.J.L."/>
            <person name="Mikheyev A.S."/>
        </authorList>
    </citation>
    <scope>NUCLEOTIDE SEQUENCE [LARGE SCALE GENOMIC DNA]</scope>
    <source>
        <strain evidence="2">Daus_M_001</strain>
        <tissue evidence="2">Leg muscle</tissue>
    </source>
</reference>
<dbReference type="EMBL" id="JARBHB010000004">
    <property type="protein sequence ID" value="KAJ8886247.1"/>
    <property type="molecule type" value="Genomic_DNA"/>
</dbReference>
<evidence type="ECO:0000256" key="1">
    <source>
        <dbReference type="SAM" id="MobiDB-lite"/>
    </source>
</evidence>
<keyword evidence="3" id="KW-1185">Reference proteome</keyword>
<accession>A0ABQ9HPG0</accession>
<feature type="region of interest" description="Disordered" evidence="1">
    <location>
        <begin position="27"/>
        <end position="93"/>
    </location>
</feature>
<evidence type="ECO:0000313" key="3">
    <source>
        <dbReference type="Proteomes" id="UP001159363"/>
    </source>
</evidence>
<protein>
    <submittedName>
        <fullName evidence="2">Uncharacterized protein</fullName>
    </submittedName>
</protein>
<comment type="caution">
    <text evidence="2">The sequence shown here is derived from an EMBL/GenBank/DDBJ whole genome shotgun (WGS) entry which is preliminary data.</text>
</comment>
<organism evidence="2 3">
    <name type="scientific">Dryococelus australis</name>
    <dbReference type="NCBI Taxonomy" id="614101"/>
    <lineage>
        <taxon>Eukaryota</taxon>
        <taxon>Metazoa</taxon>
        <taxon>Ecdysozoa</taxon>
        <taxon>Arthropoda</taxon>
        <taxon>Hexapoda</taxon>
        <taxon>Insecta</taxon>
        <taxon>Pterygota</taxon>
        <taxon>Neoptera</taxon>
        <taxon>Polyneoptera</taxon>
        <taxon>Phasmatodea</taxon>
        <taxon>Verophasmatodea</taxon>
        <taxon>Anareolatae</taxon>
        <taxon>Phasmatidae</taxon>
        <taxon>Eurycanthinae</taxon>
        <taxon>Dryococelus</taxon>
    </lineage>
</organism>
<proteinExistence type="predicted"/>